<dbReference type="OrthoDB" id="8274074at2"/>
<name>A0A229P299_9BACL</name>
<evidence type="ECO:0000256" key="5">
    <source>
        <dbReference type="ARBA" id="ARBA00023136"/>
    </source>
</evidence>
<organism evidence="7 8">
    <name type="scientific">Paenibacillus herberti</name>
    <dbReference type="NCBI Taxonomy" id="1619309"/>
    <lineage>
        <taxon>Bacteria</taxon>
        <taxon>Bacillati</taxon>
        <taxon>Bacillota</taxon>
        <taxon>Bacilli</taxon>
        <taxon>Bacillales</taxon>
        <taxon>Paenibacillaceae</taxon>
        <taxon>Paenibacillus</taxon>
    </lineage>
</organism>
<dbReference type="EMBL" id="NMUQ01000001">
    <property type="protein sequence ID" value="OXM16416.1"/>
    <property type="molecule type" value="Genomic_DNA"/>
</dbReference>
<proteinExistence type="predicted"/>
<dbReference type="Gene3D" id="1.20.1740.10">
    <property type="entry name" value="Amino acid/polyamine transporter I"/>
    <property type="match status" value="1"/>
</dbReference>
<feature type="transmembrane region" description="Helical" evidence="6">
    <location>
        <begin position="440"/>
        <end position="463"/>
    </location>
</feature>
<feature type="transmembrane region" description="Helical" evidence="6">
    <location>
        <begin position="15"/>
        <end position="38"/>
    </location>
</feature>
<dbReference type="InterPro" id="IPR002293">
    <property type="entry name" value="AA/rel_permease1"/>
</dbReference>
<dbReference type="AlphaFoldDB" id="A0A229P299"/>
<dbReference type="GO" id="GO:0022857">
    <property type="term" value="F:transmembrane transporter activity"/>
    <property type="evidence" value="ECO:0007669"/>
    <property type="project" value="InterPro"/>
</dbReference>
<feature type="transmembrane region" description="Helical" evidence="6">
    <location>
        <begin position="356"/>
        <end position="379"/>
    </location>
</feature>
<evidence type="ECO:0000256" key="1">
    <source>
        <dbReference type="ARBA" id="ARBA00004141"/>
    </source>
</evidence>
<feature type="transmembrane region" description="Helical" evidence="6">
    <location>
        <begin position="409"/>
        <end position="434"/>
    </location>
</feature>
<evidence type="ECO:0000313" key="8">
    <source>
        <dbReference type="Proteomes" id="UP000215145"/>
    </source>
</evidence>
<dbReference type="Pfam" id="PF13520">
    <property type="entry name" value="AA_permease_2"/>
    <property type="match status" value="1"/>
</dbReference>
<dbReference type="GO" id="GO:0016020">
    <property type="term" value="C:membrane"/>
    <property type="evidence" value="ECO:0007669"/>
    <property type="project" value="UniProtKB-SubCell"/>
</dbReference>
<dbReference type="Proteomes" id="UP000215145">
    <property type="component" value="Unassembled WGS sequence"/>
</dbReference>
<dbReference type="PIRSF" id="PIRSF006060">
    <property type="entry name" value="AA_transporter"/>
    <property type="match status" value="1"/>
</dbReference>
<keyword evidence="3 6" id="KW-0812">Transmembrane</keyword>
<sequence>MRSGRVGLPKGGAFMWMWAGFAFFCLTAVFWLAAFALAEHRRMNSDYQTLTRYAAYIQFMQDKTELNRYGIAQQLKRGFGPLVAFSIPFNSMALIGGGALLFAYVGFSGSGSLIVWIWPILGICALAVHAVQAELMSSFPTAKGGAYAATLLSGKSAGRMSALLQLGGQWTLVAYLNFEASRWLGQAWAGWQGGSATTAAVTFFIVFLLLQTLACLGGNRWYASFQAGSAIVQLAACAVLLLVLAAALWPDFAYSSLAKGSSETISRVPVEEGWLVGLLLLWRLFVAGGSAESAAEETIEPRMRLPWGQFQAAAYVFTAGYLLLALTAMYGLAHPFSGHSAFLIESLSVVVRSRPAFAAALTLLIVLSLFTAAMSILFASTRLLGALARESSLPTLEKLGRVQGKRRSFTGAACLAGLMPAVIAGVLLLMPVSWGSTAGLLLVLGLLLHHGGLLIPMTGLLRISRGAQSLEMYPLWPLGRARQSICWIAVVFLLILSGFAVFYSPYGALTAAGWGTASYALIYWRRYAAEDRKKNTTSRQDLLQLERSHPQ</sequence>
<comment type="subcellular location">
    <subcellularLocation>
        <location evidence="1">Membrane</location>
        <topology evidence="1">Multi-pass membrane protein</topology>
    </subcellularLocation>
</comment>
<evidence type="ECO:0000313" key="7">
    <source>
        <dbReference type="EMBL" id="OXM16416.1"/>
    </source>
</evidence>
<accession>A0A229P299</accession>
<keyword evidence="8" id="KW-1185">Reference proteome</keyword>
<evidence type="ECO:0000256" key="6">
    <source>
        <dbReference type="SAM" id="Phobius"/>
    </source>
</evidence>
<evidence type="ECO:0008006" key="9">
    <source>
        <dbReference type="Google" id="ProtNLM"/>
    </source>
</evidence>
<gene>
    <name evidence="7" type="ORF">CGZ75_07005</name>
</gene>
<feature type="transmembrane region" description="Helical" evidence="6">
    <location>
        <begin position="312"/>
        <end position="336"/>
    </location>
</feature>
<feature type="transmembrane region" description="Helical" evidence="6">
    <location>
        <begin position="113"/>
        <end position="131"/>
    </location>
</feature>
<feature type="transmembrane region" description="Helical" evidence="6">
    <location>
        <begin position="198"/>
        <end position="218"/>
    </location>
</feature>
<protein>
    <recommendedName>
        <fullName evidence="9">Amino acid permease</fullName>
    </recommendedName>
</protein>
<evidence type="ECO:0000256" key="4">
    <source>
        <dbReference type="ARBA" id="ARBA00022989"/>
    </source>
</evidence>
<dbReference type="PANTHER" id="PTHR45649">
    <property type="entry name" value="AMINO-ACID PERMEASE BAT1"/>
    <property type="match status" value="1"/>
</dbReference>
<feature type="transmembrane region" description="Helical" evidence="6">
    <location>
        <begin position="508"/>
        <end position="524"/>
    </location>
</feature>
<keyword evidence="2" id="KW-0813">Transport</keyword>
<feature type="transmembrane region" description="Helical" evidence="6">
    <location>
        <begin position="484"/>
        <end position="502"/>
    </location>
</feature>
<keyword evidence="4 6" id="KW-1133">Transmembrane helix</keyword>
<feature type="transmembrane region" description="Helical" evidence="6">
    <location>
        <begin position="230"/>
        <end position="249"/>
    </location>
</feature>
<reference evidence="7 8" key="1">
    <citation type="submission" date="2017-07" db="EMBL/GenBank/DDBJ databases">
        <title>Paenibacillus herberti R33 genome sequencing and assembly.</title>
        <authorList>
            <person name="Su W."/>
        </authorList>
    </citation>
    <scope>NUCLEOTIDE SEQUENCE [LARGE SCALE GENOMIC DNA]</scope>
    <source>
        <strain evidence="7 8">R33</strain>
    </source>
</reference>
<evidence type="ECO:0000256" key="2">
    <source>
        <dbReference type="ARBA" id="ARBA00022448"/>
    </source>
</evidence>
<dbReference type="PANTHER" id="PTHR45649:SF26">
    <property type="entry name" value="OS04G0435100 PROTEIN"/>
    <property type="match status" value="1"/>
</dbReference>
<comment type="caution">
    <text evidence="7">The sequence shown here is derived from an EMBL/GenBank/DDBJ whole genome shotgun (WGS) entry which is preliminary data.</text>
</comment>
<evidence type="ECO:0000256" key="3">
    <source>
        <dbReference type="ARBA" id="ARBA00022692"/>
    </source>
</evidence>
<keyword evidence="5 6" id="KW-0472">Membrane</keyword>
<feature type="transmembrane region" description="Helical" evidence="6">
    <location>
        <begin position="82"/>
        <end position="107"/>
    </location>
</feature>